<sequence length="72" mass="7815">MDTTTTTLDPREAVLSELDQLRQRQAADRAARLATIRHARTLGLTNQAIGDALGVTEVAVRNMIKRADIDGA</sequence>
<name>A0A8I1A1C1_RHOER</name>
<keyword evidence="2" id="KW-1185">Reference proteome</keyword>
<dbReference type="EMBL" id="JAECSB010000085">
    <property type="protein sequence ID" value="MBH5146308.1"/>
    <property type="molecule type" value="Genomic_DNA"/>
</dbReference>
<dbReference type="AlphaFoldDB" id="A0A8I1A1C1"/>
<gene>
    <name evidence="1" type="ORF">I3517_27265</name>
</gene>
<protein>
    <submittedName>
        <fullName evidence="1">Uncharacterized protein</fullName>
    </submittedName>
</protein>
<evidence type="ECO:0000313" key="1">
    <source>
        <dbReference type="EMBL" id="MBH5146308.1"/>
    </source>
</evidence>
<dbReference type="RefSeq" id="WP_054780942.1">
    <property type="nucleotide sequence ID" value="NZ_JAECSB010000085.1"/>
</dbReference>
<accession>A0A8I1A1C1</accession>
<dbReference type="Proteomes" id="UP000627573">
    <property type="component" value="Unassembled WGS sequence"/>
</dbReference>
<organism evidence="1 2">
    <name type="scientific">Rhodococcus erythropolis</name>
    <name type="common">Arthrobacter picolinophilus</name>
    <dbReference type="NCBI Taxonomy" id="1833"/>
    <lineage>
        <taxon>Bacteria</taxon>
        <taxon>Bacillati</taxon>
        <taxon>Actinomycetota</taxon>
        <taxon>Actinomycetes</taxon>
        <taxon>Mycobacteriales</taxon>
        <taxon>Nocardiaceae</taxon>
        <taxon>Rhodococcus</taxon>
        <taxon>Rhodococcus erythropolis group</taxon>
    </lineage>
</organism>
<comment type="caution">
    <text evidence="1">The sequence shown here is derived from an EMBL/GenBank/DDBJ whole genome shotgun (WGS) entry which is preliminary data.</text>
</comment>
<reference evidence="1 2" key="1">
    <citation type="submission" date="2020-12" db="EMBL/GenBank/DDBJ databases">
        <title>Draft genome sequence of furan degrading bacterial strain FUR100.</title>
        <authorList>
            <person name="Woiski C."/>
        </authorList>
    </citation>
    <scope>NUCLEOTIDE SEQUENCE [LARGE SCALE GENOMIC DNA]</scope>
    <source>
        <strain evidence="1 2">FUR100</strain>
    </source>
</reference>
<evidence type="ECO:0000313" key="2">
    <source>
        <dbReference type="Proteomes" id="UP000627573"/>
    </source>
</evidence>
<proteinExistence type="predicted"/>